<evidence type="ECO:0000256" key="5">
    <source>
        <dbReference type="SAM" id="Phobius"/>
    </source>
</evidence>
<evidence type="ECO:0000256" key="3">
    <source>
        <dbReference type="ARBA" id="ARBA00022989"/>
    </source>
</evidence>
<dbReference type="PANTHER" id="PTHR39157:SF1">
    <property type="entry name" value="DOXX FAMILY PROTEIN"/>
    <property type="match status" value="1"/>
</dbReference>
<dbReference type="Pfam" id="PF07681">
    <property type="entry name" value="DoxX"/>
    <property type="match status" value="1"/>
</dbReference>
<organism evidence="6 7">
    <name type="scientific">Candidatus Magasanikbacteria bacterium RIFOXYD2_FULL_36_9</name>
    <dbReference type="NCBI Taxonomy" id="1798707"/>
    <lineage>
        <taxon>Bacteria</taxon>
        <taxon>Candidatus Magasanikiibacteriota</taxon>
    </lineage>
</organism>
<dbReference type="GO" id="GO:0016020">
    <property type="term" value="C:membrane"/>
    <property type="evidence" value="ECO:0007669"/>
    <property type="project" value="UniProtKB-SubCell"/>
</dbReference>
<feature type="transmembrane region" description="Helical" evidence="5">
    <location>
        <begin position="21"/>
        <end position="42"/>
    </location>
</feature>
<accession>A0A1F6P251</accession>
<keyword evidence="3 5" id="KW-1133">Transmembrane helix</keyword>
<dbReference type="InterPro" id="IPR032808">
    <property type="entry name" value="DoxX"/>
</dbReference>
<keyword evidence="2 5" id="KW-0812">Transmembrane</keyword>
<gene>
    <name evidence="6" type="ORF">A2537_00755</name>
</gene>
<dbReference type="Proteomes" id="UP000178490">
    <property type="component" value="Unassembled WGS sequence"/>
</dbReference>
<evidence type="ECO:0000256" key="1">
    <source>
        <dbReference type="ARBA" id="ARBA00004141"/>
    </source>
</evidence>
<evidence type="ECO:0000313" key="7">
    <source>
        <dbReference type="Proteomes" id="UP000178490"/>
    </source>
</evidence>
<evidence type="ECO:0000256" key="2">
    <source>
        <dbReference type="ARBA" id="ARBA00022692"/>
    </source>
</evidence>
<dbReference type="EMBL" id="MFRC01000001">
    <property type="protein sequence ID" value="OGH90235.1"/>
    <property type="molecule type" value="Genomic_DNA"/>
</dbReference>
<dbReference type="AlphaFoldDB" id="A0A1F6P251"/>
<keyword evidence="4 5" id="KW-0472">Membrane</keyword>
<name>A0A1F6P251_9BACT</name>
<protein>
    <submittedName>
        <fullName evidence="6">DoxX family protein</fullName>
    </submittedName>
</protein>
<dbReference type="PANTHER" id="PTHR39157">
    <property type="entry name" value="INTEGRAL MEMBRANE PROTEIN-RELATED"/>
    <property type="match status" value="1"/>
</dbReference>
<comment type="caution">
    <text evidence="6">The sequence shown here is derived from an EMBL/GenBank/DDBJ whole genome shotgun (WGS) entry which is preliminary data.</text>
</comment>
<sequence length="189" mass="21515">MKNVEIKEARLVEYLFSSTQFAWVWLLVRLFVGYEWFIAGWVKLFNPLWIGEKAGTAVTGFLQGTLQKTGGLHPDVQSWYAIFVENIALPNAKFFSYLVTYGELLVGVALILGLFTGVVALFGAFMNLNYLLAGTVSVNPELLMFEFLLITAWKNAGWYGMDRWLLPKLGTPWQPGYWFSTVCNCFKKQ</sequence>
<evidence type="ECO:0000256" key="4">
    <source>
        <dbReference type="ARBA" id="ARBA00023136"/>
    </source>
</evidence>
<reference evidence="6 7" key="1">
    <citation type="journal article" date="2016" name="Nat. Commun.">
        <title>Thousands of microbial genomes shed light on interconnected biogeochemical processes in an aquifer system.</title>
        <authorList>
            <person name="Anantharaman K."/>
            <person name="Brown C.T."/>
            <person name="Hug L.A."/>
            <person name="Sharon I."/>
            <person name="Castelle C.J."/>
            <person name="Probst A.J."/>
            <person name="Thomas B.C."/>
            <person name="Singh A."/>
            <person name="Wilkins M.J."/>
            <person name="Karaoz U."/>
            <person name="Brodie E.L."/>
            <person name="Williams K.H."/>
            <person name="Hubbard S.S."/>
            <person name="Banfield J.F."/>
        </authorList>
    </citation>
    <scope>NUCLEOTIDE SEQUENCE [LARGE SCALE GENOMIC DNA]</scope>
</reference>
<proteinExistence type="predicted"/>
<evidence type="ECO:0000313" key="6">
    <source>
        <dbReference type="EMBL" id="OGH90235.1"/>
    </source>
</evidence>
<comment type="subcellular location">
    <subcellularLocation>
        <location evidence="1">Membrane</location>
        <topology evidence="1">Multi-pass membrane protein</topology>
    </subcellularLocation>
</comment>
<feature type="transmembrane region" description="Helical" evidence="5">
    <location>
        <begin position="104"/>
        <end position="130"/>
    </location>
</feature>